<evidence type="ECO:0000313" key="2">
    <source>
        <dbReference type="Proteomes" id="UP001306508"/>
    </source>
</evidence>
<dbReference type="PANTHER" id="PTHR28161:SF1">
    <property type="entry name" value="ATP SYNTHASE SUBUNIT F, MITOCHONDRIAL"/>
    <property type="match status" value="1"/>
</dbReference>
<organism evidence="1 2">
    <name type="scientific">Arxiozyma heterogenica</name>
    <dbReference type="NCBI Taxonomy" id="278026"/>
    <lineage>
        <taxon>Eukaryota</taxon>
        <taxon>Fungi</taxon>
        <taxon>Dikarya</taxon>
        <taxon>Ascomycota</taxon>
        <taxon>Saccharomycotina</taxon>
        <taxon>Saccharomycetes</taxon>
        <taxon>Saccharomycetales</taxon>
        <taxon>Saccharomycetaceae</taxon>
        <taxon>Arxiozyma</taxon>
    </lineage>
</organism>
<reference evidence="2" key="1">
    <citation type="submission" date="2023-07" db="EMBL/GenBank/DDBJ databases">
        <title>A draft genome of Kazachstania heterogenica Y-27499.</title>
        <authorList>
            <person name="Donic C."/>
            <person name="Kralova J.S."/>
            <person name="Fidel L."/>
            <person name="Ben-Dor S."/>
            <person name="Jung S."/>
        </authorList>
    </citation>
    <scope>NUCLEOTIDE SEQUENCE [LARGE SCALE GENOMIC DNA]</scope>
    <source>
        <strain evidence="2">Y27499</strain>
    </source>
</reference>
<dbReference type="PANTHER" id="PTHR28161">
    <property type="entry name" value="ATP SYNTHASE SUBUNIT F, MITOCHONDRIAL"/>
    <property type="match status" value="1"/>
</dbReference>
<gene>
    <name evidence="1" type="ORF">RI543_002662</name>
</gene>
<dbReference type="Proteomes" id="UP001306508">
    <property type="component" value="Unassembled WGS sequence"/>
</dbReference>
<name>A0AAN8A8W7_9SACH</name>
<protein>
    <submittedName>
        <fullName evidence="1">Uncharacterized protein</fullName>
    </submittedName>
</protein>
<comment type="caution">
    <text evidence="1">The sequence shown here is derived from an EMBL/GenBank/DDBJ whole genome shotgun (WGS) entry which is preliminary data.</text>
</comment>
<proteinExistence type="predicted"/>
<sequence length="94" mass="10668">MLFRRSLTTLIPPKIVSSNQVAKAPNAKRVSNMVNFYKSLPQGPAPKNSNPSGLINWYKAKYFEKESVQPLLHLTAAILTSQRWETLRETIVIE</sequence>
<dbReference type="Pfam" id="PF10791">
    <property type="entry name" value="F1F0-ATPsyn_F"/>
    <property type="match status" value="1"/>
</dbReference>
<dbReference type="InterPro" id="IPR019727">
    <property type="entry name" value="ATP_synth_F0_fsu_mt_fun"/>
</dbReference>
<keyword evidence="2" id="KW-1185">Reference proteome</keyword>
<dbReference type="AlphaFoldDB" id="A0AAN8A8W7"/>
<dbReference type="EMBL" id="JAWIZZ010000045">
    <property type="protein sequence ID" value="KAK5780120.1"/>
    <property type="molecule type" value="Genomic_DNA"/>
</dbReference>
<accession>A0AAN8A8W7</accession>
<evidence type="ECO:0000313" key="1">
    <source>
        <dbReference type="EMBL" id="KAK5780120.1"/>
    </source>
</evidence>
<dbReference type="GO" id="GO:0046933">
    <property type="term" value="F:proton-transporting ATP synthase activity, rotational mechanism"/>
    <property type="evidence" value="ECO:0007669"/>
    <property type="project" value="TreeGrafter"/>
</dbReference>